<dbReference type="EMBL" id="JACEON010000001">
    <property type="protein sequence ID" value="MBA4610262.1"/>
    <property type="molecule type" value="Genomic_DNA"/>
</dbReference>
<organism evidence="1 2">
    <name type="scientific">Stappia taiwanensis</name>
    <dbReference type="NCBI Taxonomy" id="992267"/>
    <lineage>
        <taxon>Bacteria</taxon>
        <taxon>Pseudomonadati</taxon>
        <taxon>Pseudomonadota</taxon>
        <taxon>Alphaproteobacteria</taxon>
        <taxon>Hyphomicrobiales</taxon>
        <taxon>Stappiaceae</taxon>
        <taxon>Stappia</taxon>
    </lineage>
</organism>
<dbReference type="Gene3D" id="3.30.1360.120">
    <property type="entry name" value="Probable tRNA modification gtpase trme, domain 1"/>
    <property type="match status" value="1"/>
</dbReference>
<reference evidence="1 2" key="2">
    <citation type="submission" date="2020-08" db="EMBL/GenBank/DDBJ databases">
        <title>Stappia taiwanensis sp. nov., isolated from a coastal thermal spring.</title>
        <authorList>
            <person name="Kampfer P."/>
        </authorList>
    </citation>
    <scope>NUCLEOTIDE SEQUENCE [LARGE SCALE GENOMIC DNA]</scope>
    <source>
        <strain evidence="1 2">DSM 23284</strain>
    </source>
</reference>
<dbReference type="Gene3D" id="3.30.70.1520">
    <property type="entry name" value="Heterotetrameric sarcosine oxidase"/>
    <property type="match status" value="1"/>
</dbReference>
<name>A0A838XJH4_9HYPH</name>
<keyword evidence="2" id="KW-1185">Reference proteome</keyword>
<dbReference type="Pfam" id="PF04268">
    <property type="entry name" value="SoxG"/>
    <property type="match status" value="1"/>
</dbReference>
<dbReference type="Proteomes" id="UP000559404">
    <property type="component" value="Unassembled WGS sequence"/>
</dbReference>
<dbReference type="RefSeq" id="WP_181758446.1">
    <property type="nucleotide sequence ID" value="NZ_BMCR01000001.1"/>
</dbReference>
<reference evidence="1 2" key="1">
    <citation type="submission" date="2020-07" db="EMBL/GenBank/DDBJ databases">
        <authorList>
            <person name="Li M."/>
        </authorList>
    </citation>
    <scope>NUCLEOTIDE SEQUENCE [LARGE SCALE GENOMIC DNA]</scope>
    <source>
        <strain evidence="1 2">DSM 23284</strain>
    </source>
</reference>
<gene>
    <name evidence="1" type="ORF">H1W37_01255</name>
</gene>
<dbReference type="InterPro" id="IPR027266">
    <property type="entry name" value="TrmE/GcvT-like"/>
</dbReference>
<evidence type="ECO:0000313" key="1">
    <source>
        <dbReference type="EMBL" id="MBA4610262.1"/>
    </source>
</evidence>
<dbReference type="AlphaFoldDB" id="A0A838XJH4"/>
<comment type="caution">
    <text evidence="1">The sequence shown here is derived from an EMBL/GenBank/DDBJ whole genome shotgun (WGS) entry which is preliminary data.</text>
</comment>
<accession>A0A838XJH4</accession>
<dbReference type="SUPFAM" id="SSF103025">
    <property type="entry name" value="Folate-binding domain"/>
    <property type="match status" value="1"/>
</dbReference>
<protein>
    <submittedName>
        <fullName evidence="1">Sarcosine oxidase subunit gamma</fullName>
    </submittedName>
</protein>
<evidence type="ECO:0000313" key="2">
    <source>
        <dbReference type="Proteomes" id="UP000559404"/>
    </source>
</evidence>
<sequence>MSEAPLYSAAGDTEAVLAAPGLRVSRTRPLARFAFRGDPAAAGKAGAAFGASLPMTPLAANRVSARAALWLGPDEWLLLAADETAAAIAVGMATALADAPHALVDVSERNVALLVEGEGAERLLNTQVFLDLDPAAFPVGMATRTLFAKAEIILWRLGDEAFAVECWRSFAPYIEGLLVEGARGL</sequence>
<proteinExistence type="predicted"/>
<dbReference type="InterPro" id="IPR007375">
    <property type="entry name" value="SoxG"/>
</dbReference>